<dbReference type="KEGG" id="avt:NCTC3438_00151"/>
<dbReference type="OrthoDB" id="5674141at2"/>
<dbReference type="EMBL" id="LR134167">
    <property type="protein sequence ID" value="VEB21893.1"/>
    <property type="molecule type" value="Genomic_DNA"/>
</dbReference>
<keyword evidence="4" id="KW-1185">Reference proteome</keyword>
<evidence type="ECO:0000256" key="1">
    <source>
        <dbReference type="SAM" id="MobiDB-lite"/>
    </source>
</evidence>
<organism evidence="3 4">
    <name type="scientific">Avibacterium volantium</name>
    <name type="common">Pasteurella volantium</name>
    <dbReference type="NCBI Taxonomy" id="762"/>
    <lineage>
        <taxon>Bacteria</taxon>
        <taxon>Pseudomonadati</taxon>
        <taxon>Pseudomonadota</taxon>
        <taxon>Gammaproteobacteria</taxon>
        <taxon>Pasteurellales</taxon>
        <taxon>Pasteurellaceae</taxon>
        <taxon>Avibacterium</taxon>
    </lineage>
</organism>
<gene>
    <name evidence="3" type="ORF">NCTC3438_00151</name>
</gene>
<feature type="signal peptide" evidence="2">
    <location>
        <begin position="1"/>
        <end position="22"/>
    </location>
</feature>
<keyword evidence="2" id="KW-0732">Signal</keyword>
<dbReference type="Proteomes" id="UP000268198">
    <property type="component" value="Chromosome"/>
</dbReference>
<evidence type="ECO:0000313" key="3">
    <source>
        <dbReference type="EMBL" id="VEB21893.1"/>
    </source>
</evidence>
<accession>A0A3S4GWE9</accession>
<protein>
    <submittedName>
        <fullName evidence="3">Uncharacterized protein</fullName>
    </submittedName>
</protein>
<feature type="compositionally biased region" description="Basic and acidic residues" evidence="1">
    <location>
        <begin position="142"/>
        <end position="158"/>
    </location>
</feature>
<evidence type="ECO:0000313" key="4">
    <source>
        <dbReference type="Proteomes" id="UP000268198"/>
    </source>
</evidence>
<name>A0A3S4GWE9_AVIVO</name>
<dbReference type="AlphaFoldDB" id="A0A3S4GWE9"/>
<feature type="chain" id="PRO_5018546244" evidence="2">
    <location>
        <begin position="23"/>
        <end position="271"/>
    </location>
</feature>
<evidence type="ECO:0000256" key="2">
    <source>
        <dbReference type="SAM" id="SignalP"/>
    </source>
</evidence>
<feature type="region of interest" description="Disordered" evidence="1">
    <location>
        <begin position="133"/>
        <end position="158"/>
    </location>
</feature>
<proteinExistence type="predicted"/>
<sequence length="271" mass="30586">MNKCSILLKSGLMLLISSSALASTYSLDDYYAAKLEVSYKGEIGGLAQSLAQQLQIPYYTYQADPLRVVNIQQDKTHSLADLMQAINKQLPNSVLSFERINDQITLVLEKKQLNLKDGNYIGQVVMTKSNIAPETQSQVANENHKESEATTRESEDDVKMREQAAAKIKSILEMSKDEKLIQQYSKRKQPEYKLKSVEEKDKVGLDTIRSTKISTFLVFKDGVDLKDYQIKGDFQDFAKLGNVAVILHRQKKPPMSIAIIMPDGYETILKN</sequence>
<reference evidence="3 4" key="1">
    <citation type="submission" date="2018-12" db="EMBL/GenBank/DDBJ databases">
        <authorList>
            <consortium name="Pathogen Informatics"/>
        </authorList>
    </citation>
    <scope>NUCLEOTIDE SEQUENCE [LARGE SCALE GENOMIC DNA]</scope>
    <source>
        <strain evidence="3 4">NCTC3438</strain>
    </source>
</reference>
<dbReference type="RefSeq" id="WP_126370744.1">
    <property type="nucleotide sequence ID" value="NZ_LR134167.1"/>
</dbReference>